<dbReference type="PROSITE" id="PS51725">
    <property type="entry name" value="ABM"/>
    <property type="match status" value="1"/>
</dbReference>
<dbReference type="InterPro" id="IPR011008">
    <property type="entry name" value="Dimeric_a/b-barrel"/>
</dbReference>
<comment type="caution">
    <text evidence="2">The sequence shown here is derived from an EMBL/GenBank/DDBJ whole genome shotgun (WGS) entry which is preliminary data.</text>
</comment>
<dbReference type="AlphaFoldDB" id="S7UPM8"/>
<sequence length="94" mass="10831">MAAKILIKRVVPKGKEAELAVLLRELRVLTMNRDGYISGETLKRFDKPGESLVISTWASVDDWREWVLSPERTAIQEKIDDLLGMKTAYEIYTY</sequence>
<dbReference type="InterPro" id="IPR007138">
    <property type="entry name" value="ABM_dom"/>
</dbReference>
<accession>S7UPM8</accession>
<proteinExistence type="predicted"/>
<name>S7UPM8_DESML</name>
<organism evidence="2 3">
    <name type="scientific">Desulfococcus multivorans DSM 2059</name>
    <dbReference type="NCBI Taxonomy" id="1121405"/>
    <lineage>
        <taxon>Bacteria</taxon>
        <taxon>Pseudomonadati</taxon>
        <taxon>Thermodesulfobacteriota</taxon>
        <taxon>Desulfobacteria</taxon>
        <taxon>Desulfobacterales</taxon>
        <taxon>Desulfococcaceae</taxon>
        <taxon>Desulfococcus</taxon>
    </lineage>
</organism>
<evidence type="ECO:0000313" key="3">
    <source>
        <dbReference type="Proteomes" id="UP000014977"/>
    </source>
</evidence>
<dbReference type="EMBL" id="ATHJ01000118">
    <property type="protein sequence ID" value="EPR34243.1"/>
    <property type="molecule type" value="Genomic_DNA"/>
</dbReference>
<gene>
    <name evidence="2" type="ORF">dsmv_3327</name>
</gene>
<evidence type="ECO:0000259" key="1">
    <source>
        <dbReference type="PROSITE" id="PS51725"/>
    </source>
</evidence>
<dbReference type="OrthoDB" id="5405645at2"/>
<dbReference type="eggNOG" id="COG2329">
    <property type="taxonomic scope" value="Bacteria"/>
</dbReference>
<keyword evidence="2" id="KW-0503">Monooxygenase</keyword>
<dbReference type="SUPFAM" id="SSF54909">
    <property type="entry name" value="Dimeric alpha+beta barrel"/>
    <property type="match status" value="1"/>
</dbReference>
<keyword evidence="2" id="KW-0560">Oxidoreductase</keyword>
<dbReference type="GO" id="GO:0004497">
    <property type="term" value="F:monooxygenase activity"/>
    <property type="evidence" value="ECO:0007669"/>
    <property type="project" value="UniProtKB-KW"/>
</dbReference>
<dbReference type="Pfam" id="PF03992">
    <property type="entry name" value="ABM"/>
    <property type="match status" value="1"/>
</dbReference>
<dbReference type="Gene3D" id="3.30.70.100">
    <property type="match status" value="1"/>
</dbReference>
<dbReference type="Proteomes" id="UP000014977">
    <property type="component" value="Unassembled WGS sequence"/>
</dbReference>
<protein>
    <submittedName>
        <fullName evidence="2">Antibiotic biosynthesis monooxygenase</fullName>
    </submittedName>
</protein>
<dbReference type="RefSeq" id="WP_020878460.1">
    <property type="nucleotide sequence ID" value="NZ_ATHJ01000118.1"/>
</dbReference>
<reference evidence="2 3" key="1">
    <citation type="journal article" date="2013" name="Genome Announc.">
        <title>Draft genome sequences for three mercury-methylating, sulfate-reducing bacteria.</title>
        <authorList>
            <person name="Brown S.D."/>
            <person name="Hurt R.A.Jr."/>
            <person name="Gilmour C.C."/>
            <person name="Elias D.A."/>
        </authorList>
    </citation>
    <scope>NUCLEOTIDE SEQUENCE [LARGE SCALE GENOMIC DNA]</scope>
    <source>
        <strain evidence="2 3">DSM 2059</strain>
    </source>
</reference>
<evidence type="ECO:0000313" key="2">
    <source>
        <dbReference type="EMBL" id="EPR34243.1"/>
    </source>
</evidence>
<feature type="domain" description="ABM" evidence="1">
    <location>
        <begin position="3"/>
        <end position="91"/>
    </location>
</feature>
<keyword evidence="3" id="KW-1185">Reference proteome</keyword>